<proteinExistence type="predicted"/>
<dbReference type="Pfam" id="PF01757">
    <property type="entry name" value="Acyl_transf_3"/>
    <property type="match status" value="1"/>
</dbReference>
<feature type="domain" description="Acyltransferase 3" evidence="2">
    <location>
        <begin position="8"/>
        <end position="298"/>
    </location>
</feature>
<dbReference type="InterPro" id="IPR002656">
    <property type="entry name" value="Acyl_transf_3_dom"/>
</dbReference>
<keyword evidence="1" id="KW-1133">Transmembrane helix</keyword>
<name>A0A077ZQZ6_STYLE</name>
<evidence type="ECO:0000256" key="1">
    <source>
        <dbReference type="SAM" id="Phobius"/>
    </source>
</evidence>
<feature type="transmembrane region" description="Helical" evidence="1">
    <location>
        <begin position="138"/>
        <end position="157"/>
    </location>
</feature>
<protein>
    <recommendedName>
        <fullName evidence="2">Acyltransferase 3 domain-containing protein</fullName>
    </recommendedName>
</protein>
<evidence type="ECO:0000313" key="4">
    <source>
        <dbReference type="Proteomes" id="UP000039865"/>
    </source>
</evidence>
<keyword evidence="1" id="KW-0472">Membrane</keyword>
<gene>
    <name evidence="3" type="primary">Contig1937.g2096</name>
    <name evidence="3" type="ORF">STYLEM_819</name>
</gene>
<evidence type="ECO:0000259" key="2">
    <source>
        <dbReference type="Pfam" id="PF01757"/>
    </source>
</evidence>
<feature type="transmembrane region" description="Helical" evidence="1">
    <location>
        <begin position="217"/>
        <end position="238"/>
    </location>
</feature>
<feature type="transmembrane region" description="Helical" evidence="1">
    <location>
        <begin position="250"/>
        <end position="270"/>
    </location>
</feature>
<dbReference type="AlphaFoldDB" id="A0A077ZQZ6"/>
<feature type="transmembrane region" description="Helical" evidence="1">
    <location>
        <begin position="163"/>
        <end position="182"/>
    </location>
</feature>
<organism evidence="3 4">
    <name type="scientific">Stylonychia lemnae</name>
    <name type="common">Ciliate</name>
    <dbReference type="NCBI Taxonomy" id="5949"/>
    <lineage>
        <taxon>Eukaryota</taxon>
        <taxon>Sar</taxon>
        <taxon>Alveolata</taxon>
        <taxon>Ciliophora</taxon>
        <taxon>Intramacronucleata</taxon>
        <taxon>Spirotrichea</taxon>
        <taxon>Stichotrichia</taxon>
        <taxon>Sporadotrichida</taxon>
        <taxon>Oxytrichidae</taxon>
        <taxon>Stylonychinae</taxon>
        <taxon>Stylonychia</taxon>
    </lineage>
</organism>
<dbReference type="EMBL" id="CCKQ01000773">
    <property type="protein sequence ID" value="CDW71869.1"/>
    <property type="molecule type" value="Genomic_DNA"/>
</dbReference>
<evidence type="ECO:0000313" key="3">
    <source>
        <dbReference type="EMBL" id="CDW71869.1"/>
    </source>
</evidence>
<keyword evidence="1" id="KW-0812">Transmembrane</keyword>
<dbReference type="GO" id="GO:0016747">
    <property type="term" value="F:acyltransferase activity, transferring groups other than amino-acyl groups"/>
    <property type="evidence" value="ECO:0007669"/>
    <property type="project" value="InterPro"/>
</dbReference>
<feature type="transmembrane region" description="Helical" evidence="1">
    <location>
        <begin position="318"/>
        <end position="338"/>
    </location>
</feature>
<keyword evidence="4" id="KW-1185">Reference proteome</keyword>
<accession>A0A077ZQZ6</accession>
<reference evidence="3 4" key="1">
    <citation type="submission" date="2014-06" db="EMBL/GenBank/DDBJ databases">
        <authorList>
            <person name="Swart Estienne"/>
        </authorList>
    </citation>
    <scope>NUCLEOTIDE SEQUENCE [LARGE SCALE GENOMIC DNA]</scope>
    <source>
        <strain evidence="3 4">130c</strain>
    </source>
</reference>
<dbReference type="InParanoid" id="A0A077ZQZ6"/>
<dbReference type="Proteomes" id="UP000039865">
    <property type="component" value="Unassembled WGS sequence"/>
</dbReference>
<sequence>MNNNNELQFFDLIKAIGAFIVYFGHTLVNHPHMAKITPAQWTITVFGAHQTNDAFFFISGWLSIKSFESSIKNQPNQSYWQQYWGFTSRRIYRMAPLFYLIGYIQHDFYRCTWKEFFHYITFTHQFYDEGKISVMQKYWYVNCQMLLLIGSPLMFMLGRQLNFFGKNVLYIIPAAVILFQAPNKLVFTIQDRTAAYFLGILSYHYSLKMKDFNMHKYLQIFILIICFLVYPLMIYKIIFLPYNLKPLPFLLWIVIFTLVAQKFGPTFFLNKLAKFRVVQIVSSHSFELYMIQSLYLFKYQLFEQIKENYRFQIDSYKTLYGVSIASFLITLMLSKLVLKYFEMPILSLCMNTEARITKYFSGKFNKYAIMMLGFLIYFAFDRNMNITNSSRIKDCGSLKVFDDISFNQQMKQYELQVLENFQDFKMEPFVDNDAGLILREVSGSFVRKQSNDSTFKYQFNDGSKGLDIYGQVLFMRGHGALGLFNQTLNNSLQYYPFTFQARLKDYIFSFELSRENQSEGFNFVEYRAKQAAVAQFKPENNISISIQSDVSHIIMQKIKLQLNKSLKENRLTSDYASKRSILPLKDLNDFATSQSFKEITFAYDKVYICMSNEEAIDKHTNENITKSDL</sequence>